<dbReference type="RefSeq" id="XP_022484070.1">
    <property type="nucleotide sequence ID" value="XM_022636107.1"/>
</dbReference>
<evidence type="ECO:0000256" key="6">
    <source>
        <dbReference type="RuleBase" id="RU363053"/>
    </source>
</evidence>
<organism evidence="7 8">
    <name type="scientific">Penicillium arizonense</name>
    <dbReference type="NCBI Taxonomy" id="1835702"/>
    <lineage>
        <taxon>Eukaryota</taxon>
        <taxon>Fungi</taxon>
        <taxon>Dikarya</taxon>
        <taxon>Ascomycota</taxon>
        <taxon>Pezizomycotina</taxon>
        <taxon>Eurotiomycetes</taxon>
        <taxon>Eurotiomycetidae</taxon>
        <taxon>Eurotiales</taxon>
        <taxon>Aspergillaceae</taxon>
        <taxon>Penicillium</taxon>
    </lineage>
</organism>
<dbReference type="AlphaFoldDB" id="A0A1F5L5Y3"/>
<comment type="caution">
    <text evidence="7">The sequence shown here is derived from an EMBL/GenBank/DDBJ whole genome shotgun (WGS) entry which is preliminary data.</text>
</comment>
<comment type="subcellular location">
    <subcellularLocation>
        <location evidence="1">Membrane</location>
        <topology evidence="1">Multi-pass membrane protein</topology>
    </subcellularLocation>
</comment>
<proteinExistence type="inferred from homology"/>
<dbReference type="PANTHER" id="PTHR11266:SF80">
    <property type="entry name" value="PEROXISOMAL MEMBRANE PROTEIN 2"/>
    <property type="match status" value="1"/>
</dbReference>
<feature type="transmembrane region" description="Helical" evidence="6">
    <location>
        <begin position="202"/>
        <end position="221"/>
    </location>
</feature>
<gene>
    <name evidence="7" type="ORF">PENARI_c027G08799</name>
</gene>
<dbReference type="EMBL" id="LXJU01000027">
    <property type="protein sequence ID" value="OGE48615.1"/>
    <property type="molecule type" value="Genomic_DNA"/>
</dbReference>
<dbReference type="OrthoDB" id="10267969at2759"/>
<sequence>MPSPLTVTFIQATILNAISNVLAQLIDQRNSKSPFHLNIIALIQFVTYGLIIVPPNFYWQRALEARYPGFPTRAEFTSAVRSFSLKAIFSPRAWLALFSGSSKEETLPSHDKEKEKHVRWAPRVQNSGLRNFIMKFFFDQTVASVTNLVLFVVLINLLKGEALPRVWELVIEDFRPIMSARLKYRPLVSILMYTVIPVDRRVVFGSACGVIWGIYLSLYAVV</sequence>
<evidence type="ECO:0000313" key="7">
    <source>
        <dbReference type="EMBL" id="OGE48615.1"/>
    </source>
</evidence>
<evidence type="ECO:0000256" key="2">
    <source>
        <dbReference type="ARBA" id="ARBA00006824"/>
    </source>
</evidence>
<accession>A0A1F5L5Y3</accession>
<feature type="transmembrane region" description="Helical" evidence="6">
    <location>
        <begin position="39"/>
        <end position="59"/>
    </location>
</feature>
<evidence type="ECO:0000256" key="1">
    <source>
        <dbReference type="ARBA" id="ARBA00004141"/>
    </source>
</evidence>
<keyword evidence="3 6" id="KW-0812">Transmembrane</keyword>
<dbReference type="PANTHER" id="PTHR11266">
    <property type="entry name" value="PEROXISOMAL MEMBRANE PROTEIN 2, PXMP2 MPV17"/>
    <property type="match status" value="1"/>
</dbReference>
<keyword evidence="4 6" id="KW-1133">Transmembrane helix</keyword>
<dbReference type="InterPro" id="IPR007248">
    <property type="entry name" value="Mpv17_PMP22"/>
</dbReference>
<feature type="transmembrane region" description="Helical" evidence="6">
    <location>
        <begin position="136"/>
        <end position="158"/>
    </location>
</feature>
<keyword evidence="8" id="KW-1185">Reference proteome</keyword>
<protein>
    <recommendedName>
        <fullName evidence="9">Mpv17/PMP22 family protein</fullName>
    </recommendedName>
</protein>
<evidence type="ECO:0000256" key="5">
    <source>
        <dbReference type="ARBA" id="ARBA00023136"/>
    </source>
</evidence>
<reference evidence="7 8" key="1">
    <citation type="journal article" date="2016" name="Sci. Rep.">
        <title>Penicillium arizonense, a new, genome sequenced fungal species, reveals a high chemical diversity in secreted metabolites.</title>
        <authorList>
            <person name="Grijseels S."/>
            <person name="Nielsen J.C."/>
            <person name="Randelovic M."/>
            <person name="Nielsen J."/>
            <person name="Nielsen K.F."/>
            <person name="Workman M."/>
            <person name="Frisvad J.C."/>
        </authorList>
    </citation>
    <scope>NUCLEOTIDE SEQUENCE [LARGE SCALE GENOMIC DNA]</scope>
    <source>
        <strain evidence="7 8">CBS 141311</strain>
    </source>
</reference>
<dbReference type="Proteomes" id="UP000177622">
    <property type="component" value="Unassembled WGS sequence"/>
</dbReference>
<evidence type="ECO:0000313" key="8">
    <source>
        <dbReference type="Proteomes" id="UP000177622"/>
    </source>
</evidence>
<evidence type="ECO:0008006" key="9">
    <source>
        <dbReference type="Google" id="ProtNLM"/>
    </source>
</evidence>
<comment type="similarity">
    <text evidence="2 6">Belongs to the peroxisomal membrane protein PXMP2/4 family.</text>
</comment>
<evidence type="ECO:0000256" key="4">
    <source>
        <dbReference type="ARBA" id="ARBA00022989"/>
    </source>
</evidence>
<evidence type="ECO:0000256" key="3">
    <source>
        <dbReference type="ARBA" id="ARBA00022692"/>
    </source>
</evidence>
<keyword evidence="5 6" id="KW-0472">Membrane</keyword>
<name>A0A1F5L5Y3_PENAI</name>
<dbReference type="STRING" id="1835702.A0A1F5L5Y3"/>
<dbReference type="GO" id="GO:0005778">
    <property type="term" value="C:peroxisomal membrane"/>
    <property type="evidence" value="ECO:0007669"/>
    <property type="project" value="TreeGrafter"/>
</dbReference>
<dbReference type="Pfam" id="PF04117">
    <property type="entry name" value="Mpv17_PMP22"/>
    <property type="match status" value="1"/>
</dbReference>
<dbReference type="GeneID" id="34580841"/>